<gene>
    <name evidence="1" type="ORF">BECKTUN1418D_GA0071000_100817</name>
    <name evidence="3" type="ORF">BECKTUN1418E_GA0071001_11245</name>
    <name evidence="2" type="ORF">BECKTUN1418F_GA0071002_11285</name>
</gene>
<dbReference type="EMBL" id="CAADFY010000128">
    <property type="protein sequence ID" value="VFK57870.1"/>
    <property type="molecule type" value="Genomic_DNA"/>
</dbReference>
<dbReference type="EMBL" id="CAADFV010000124">
    <property type="protein sequence ID" value="VFK66706.1"/>
    <property type="molecule type" value="Genomic_DNA"/>
</dbReference>
<sequence length="149" mass="17504">MDRRDPKLKEIWKQEKIPVVFRKGKSEPLLIHLPYAQDNWWWLKGEHRNQPEWIENYNGWKTPKAWFEDVIKRTLGKYGSVYVIQPYRTQQKCAPACWNATGVECECSCMGENHGAGNPGGKWHVVSETFAVKWDERQYSCRLILPNPA</sequence>
<reference evidence="3" key="1">
    <citation type="submission" date="2019-02" db="EMBL/GenBank/DDBJ databases">
        <authorList>
            <person name="Gruber-Vodicka R. H."/>
            <person name="Seah K. B. B."/>
        </authorList>
    </citation>
    <scope>NUCLEOTIDE SEQUENCE</scope>
    <source>
        <strain evidence="1">BECK_BY1</strain>
        <strain evidence="3">BECK_BY2</strain>
        <strain evidence="2">BECK_BY3</strain>
    </source>
</reference>
<name>A0A451AL04_9GAMM</name>
<organism evidence="3">
    <name type="scientific">Candidatus Kentrum sp. TUN</name>
    <dbReference type="NCBI Taxonomy" id="2126343"/>
    <lineage>
        <taxon>Bacteria</taxon>
        <taxon>Pseudomonadati</taxon>
        <taxon>Pseudomonadota</taxon>
        <taxon>Gammaproteobacteria</taxon>
        <taxon>Candidatus Kentrum</taxon>
    </lineage>
</organism>
<proteinExistence type="predicted"/>
<dbReference type="EMBL" id="CAADFX010000008">
    <property type="protein sequence ID" value="VFK51478.1"/>
    <property type="molecule type" value="Genomic_DNA"/>
</dbReference>
<accession>A0A451AL04</accession>
<dbReference type="AlphaFoldDB" id="A0A451AL04"/>
<evidence type="ECO:0000313" key="2">
    <source>
        <dbReference type="EMBL" id="VFK57870.1"/>
    </source>
</evidence>
<evidence type="ECO:0000313" key="3">
    <source>
        <dbReference type="EMBL" id="VFK66706.1"/>
    </source>
</evidence>
<protein>
    <submittedName>
        <fullName evidence="3">Uncharacterized protein</fullName>
    </submittedName>
</protein>
<evidence type="ECO:0000313" key="1">
    <source>
        <dbReference type="EMBL" id="VFK51478.1"/>
    </source>
</evidence>